<evidence type="ECO:0000313" key="2">
    <source>
        <dbReference type="EMBL" id="SDY64958.1"/>
    </source>
</evidence>
<evidence type="ECO:0008006" key="4">
    <source>
        <dbReference type="Google" id="ProtNLM"/>
    </source>
</evidence>
<dbReference type="AlphaFoldDB" id="A0A1H3LLU9"/>
<dbReference type="EMBL" id="FNPF01000013">
    <property type="protein sequence ID" value="SDY64958.1"/>
    <property type="molecule type" value="Genomic_DNA"/>
</dbReference>
<proteinExistence type="predicted"/>
<dbReference type="STRING" id="321339.SAMN05444340_11369"/>
<evidence type="ECO:0000256" key="1">
    <source>
        <dbReference type="SAM" id="SignalP"/>
    </source>
</evidence>
<protein>
    <recommendedName>
        <fullName evidence="4">Surface antigen domain-containing protein</fullName>
    </recommendedName>
</protein>
<name>A0A1H3LLU9_9RHOB</name>
<sequence length="89" mass="9287">MRAAALGLVAAAILSGCATAPTAPQVSPALVSALDSRPDGYQAATSAGQRFTIESTAVSDNRLCRVVSFEQPGKFHVDTYCKSRGGTWR</sequence>
<accession>A0A1H3LLU9</accession>
<dbReference type="RefSeq" id="WP_143042284.1">
    <property type="nucleotide sequence ID" value="NZ_FNPF01000013.1"/>
</dbReference>
<gene>
    <name evidence="2" type="ORF">SAMN05444340_11369</name>
</gene>
<keyword evidence="1" id="KW-0732">Signal</keyword>
<dbReference type="Proteomes" id="UP000199286">
    <property type="component" value="Unassembled WGS sequence"/>
</dbReference>
<dbReference type="OrthoDB" id="7875472at2"/>
<evidence type="ECO:0000313" key="3">
    <source>
        <dbReference type="Proteomes" id="UP000199286"/>
    </source>
</evidence>
<feature type="signal peptide" evidence="1">
    <location>
        <begin position="1"/>
        <end position="20"/>
    </location>
</feature>
<reference evidence="2 3" key="1">
    <citation type="submission" date="2016-10" db="EMBL/GenBank/DDBJ databases">
        <authorList>
            <person name="de Groot N.N."/>
        </authorList>
    </citation>
    <scope>NUCLEOTIDE SEQUENCE [LARGE SCALE GENOMIC DNA]</scope>
    <source>
        <strain evidence="2 3">DSM 26880</strain>
    </source>
</reference>
<keyword evidence="3" id="KW-1185">Reference proteome</keyword>
<organism evidence="2 3">
    <name type="scientific">Citreimonas salinaria</name>
    <dbReference type="NCBI Taxonomy" id="321339"/>
    <lineage>
        <taxon>Bacteria</taxon>
        <taxon>Pseudomonadati</taxon>
        <taxon>Pseudomonadota</taxon>
        <taxon>Alphaproteobacteria</taxon>
        <taxon>Rhodobacterales</taxon>
        <taxon>Roseobacteraceae</taxon>
        <taxon>Citreimonas</taxon>
    </lineage>
</organism>
<feature type="chain" id="PRO_5011490533" description="Surface antigen domain-containing protein" evidence="1">
    <location>
        <begin position="21"/>
        <end position="89"/>
    </location>
</feature>
<dbReference type="PROSITE" id="PS51257">
    <property type="entry name" value="PROKAR_LIPOPROTEIN"/>
    <property type="match status" value="1"/>
</dbReference>